<name>A0A9W6LMP3_9FUSO</name>
<keyword evidence="3" id="KW-1185">Reference proteome</keyword>
<organism evidence="2 3">
    <name type="scientific">Propionigenium maris DSM 9537</name>
    <dbReference type="NCBI Taxonomy" id="1123000"/>
    <lineage>
        <taxon>Bacteria</taxon>
        <taxon>Fusobacteriati</taxon>
        <taxon>Fusobacteriota</taxon>
        <taxon>Fusobacteriia</taxon>
        <taxon>Fusobacteriales</taxon>
        <taxon>Fusobacteriaceae</taxon>
        <taxon>Propionigenium</taxon>
    </lineage>
</organism>
<proteinExistence type="predicted"/>
<dbReference type="Proteomes" id="UP001144471">
    <property type="component" value="Unassembled WGS sequence"/>
</dbReference>
<evidence type="ECO:0000313" key="3">
    <source>
        <dbReference type="Proteomes" id="UP001144471"/>
    </source>
</evidence>
<protein>
    <submittedName>
        <fullName evidence="2">Uncharacterized protein</fullName>
    </submittedName>
</protein>
<dbReference type="RefSeq" id="WP_281834901.1">
    <property type="nucleotide sequence ID" value="NZ_BSDY01000006.1"/>
</dbReference>
<comment type="caution">
    <text evidence="2">The sequence shown here is derived from an EMBL/GenBank/DDBJ whole genome shotgun (WGS) entry which is preliminary data.</text>
</comment>
<keyword evidence="1" id="KW-0472">Membrane</keyword>
<dbReference type="AlphaFoldDB" id="A0A9W6LMP3"/>
<keyword evidence="1" id="KW-1133">Transmembrane helix</keyword>
<feature type="transmembrane region" description="Helical" evidence="1">
    <location>
        <begin position="12"/>
        <end position="30"/>
    </location>
</feature>
<keyword evidence="1" id="KW-0812">Transmembrane</keyword>
<evidence type="ECO:0000256" key="1">
    <source>
        <dbReference type="SAM" id="Phobius"/>
    </source>
</evidence>
<gene>
    <name evidence="2" type="ORF">PM10SUCC1_15430</name>
</gene>
<accession>A0A9W6LMP3</accession>
<reference evidence="2" key="1">
    <citation type="submission" date="2022-12" db="EMBL/GenBank/DDBJ databases">
        <title>Reference genome sequencing for broad-spectrum identification of bacterial and archaeal isolates by mass spectrometry.</title>
        <authorList>
            <person name="Sekiguchi Y."/>
            <person name="Tourlousse D.M."/>
        </authorList>
    </citation>
    <scope>NUCLEOTIDE SEQUENCE</scope>
    <source>
        <strain evidence="2">10succ1</strain>
    </source>
</reference>
<evidence type="ECO:0000313" key="2">
    <source>
        <dbReference type="EMBL" id="GLI56029.1"/>
    </source>
</evidence>
<dbReference type="EMBL" id="BSDY01000006">
    <property type="protein sequence ID" value="GLI56029.1"/>
    <property type="molecule type" value="Genomic_DNA"/>
</dbReference>
<feature type="transmembrane region" description="Helical" evidence="1">
    <location>
        <begin position="36"/>
        <end position="57"/>
    </location>
</feature>
<sequence length="110" mass="13214">MKISSIKILSKLYLTFLLFILIIGFIEKLIWHFSIIGVFGIFIGFPITTLLYIFVYLKWRRTLIDNFEIFRAKHLLKSGEIHHKMYYVAQIIISFTCIYRFNLLKTFLLE</sequence>